<comment type="caution">
    <text evidence="4">The sequence shown here is derived from an EMBL/GenBank/DDBJ whole genome shotgun (WGS) entry which is preliminary data.</text>
</comment>
<keyword evidence="5" id="KW-1185">Reference proteome</keyword>
<reference evidence="4" key="1">
    <citation type="submission" date="2021-08" db="EMBL/GenBank/DDBJ databases">
        <title>Complete genome sequence of Moraxella sp strain PS-22.</title>
        <authorList>
            <person name="Das S.K."/>
        </authorList>
    </citation>
    <scope>NUCLEOTIDE SEQUENCE</scope>
    <source>
        <strain evidence="4">PS-22</strain>
    </source>
</reference>
<comment type="similarity">
    <text evidence="1">Belongs to the MobA/MobL family.</text>
</comment>
<dbReference type="Pfam" id="PF03389">
    <property type="entry name" value="MobA_MobL"/>
    <property type="match status" value="1"/>
</dbReference>
<evidence type="ECO:0000313" key="4">
    <source>
        <dbReference type="EMBL" id="MCG8148772.1"/>
    </source>
</evidence>
<protein>
    <submittedName>
        <fullName evidence="4">MobA/MobL family protein</fullName>
    </submittedName>
</protein>
<gene>
    <name evidence="4" type="ORF">H9W84_11725</name>
</gene>
<evidence type="ECO:0000256" key="2">
    <source>
        <dbReference type="ARBA" id="ARBA00022971"/>
    </source>
</evidence>
<dbReference type="RefSeq" id="WP_007116927.1">
    <property type="nucleotide sequence ID" value="NZ_JACSYB010000005.1"/>
</dbReference>
<dbReference type="AlphaFoldDB" id="A0A9X2A5A1"/>
<organism evidence="4 5">
    <name type="scientific">Moraxella tetraodonis</name>
    <dbReference type="NCBI Taxonomy" id="2767221"/>
    <lineage>
        <taxon>Bacteria</taxon>
        <taxon>Pseudomonadati</taxon>
        <taxon>Pseudomonadota</taxon>
        <taxon>Gammaproteobacteria</taxon>
        <taxon>Moraxellales</taxon>
        <taxon>Moraxellaceae</taxon>
        <taxon>Moraxella</taxon>
    </lineage>
</organism>
<dbReference type="Gene3D" id="3.30.930.30">
    <property type="match status" value="1"/>
</dbReference>
<name>A0A9X2A5A1_9GAMM</name>
<accession>A0A9X2A5A1</accession>
<evidence type="ECO:0000259" key="3">
    <source>
        <dbReference type="Pfam" id="PF03389"/>
    </source>
</evidence>
<sequence length="341" mass="39656">MAIFSLTMKPHSRRKLDSVIRLIACTAAEKLYDQRLEKFFSYDDDSKIIAKGLIFPVDIASSDESFDTFSREKLWNLAECCDSGKVSRIVREIIVNVPFELNADQQRQLVVAFASSLANYYDIAIDFVLRSPPIGADPRSFRAHLFLTTRCIKINKNGELEFSRKSYFEWSNKNLTALNLPTTHDQLKQIRARWAALINVFLARYKIHAYVDSRSHQARQLSVRPFVNLSAIDRQLENCGIPTLLGNYNRQVENENARIMEQRAISERTFSQTLSEESALMETVFATINEAQYRIKKYNKFTQRSNKTDQFIEKYYQQTAATDRSIERYLQKIDRRKRAIS</sequence>
<dbReference type="EMBL" id="JACSYB010000005">
    <property type="protein sequence ID" value="MCG8148772.1"/>
    <property type="molecule type" value="Genomic_DNA"/>
</dbReference>
<keyword evidence="2" id="KW-0184">Conjugation</keyword>
<evidence type="ECO:0000256" key="1">
    <source>
        <dbReference type="ARBA" id="ARBA00010873"/>
    </source>
</evidence>
<proteinExistence type="inferred from homology"/>
<dbReference type="Proteomes" id="UP001139238">
    <property type="component" value="Unassembled WGS sequence"/>
</dbReference>
<evidence type="ECO:0000313" key="5">
    <source>
        <dbReference type="Proteomes" id="UP001139238"/>
    </source>
</evidence>
<feature type="domain" description="MobA/MobL protein" evidence="3">
    <location>
        <begin position="18"/>
        <end position="236"/>
    </location>
</feature>
<dbReference type="InterPro" id="IPR005053">
    <property type="entry name" value="MobA_MobL"/>
</dbReference>